<dbReference type="InterPro" id="IPR028082">
    <property type="entry name" value="Peripla_BP_I"/>
</dbReference>
<feature type="signal peptide" evidence="4">
    <location>
        <begin position="1"/>
        <end position="33"/>
    </location>
</feature>
<dbReference type="Proteomes" id="UP000032680">
    <property type="component" value="Unassembled WGS sequence"/>
</dbReference>
<dbReference type="CDD" id="cd01536">
    <property type="entry name" value="PBP1_ABC_sugar_binding-like"/>
    <property type="match status" value="1"/>
</dbReference>
<evidence type="ECO:0000256" key="1">
    <source>
        <dbReference type="ARBA" id="ARBA00004196"/>
    </source>
</evidence>
<dbReference type="OrthoDB" id="3837830at2"/>
<comment type="similarity">
    <text evidence="2">Belongs to the bacterial solute-binding protein 2 family.</text>
</comment>
<evidence type="ECO:0000313" key="6">
    <source>
        <dbReference type="EMBL" id="GAN77044.1"/>
    </source>
</evidence>
<dbReference type="EMBL" id="BANB01000222">
    <property type="protein sequence ID" value="GAN77044.1"/>
    <property type="molecule type" value="Genomic_DNA"/>
</dbReference>
<dbReference type="InterPro" id="IPR025997">
    <property type="entry name" value="SBP_2_dom"/>
</dbReference>
<accession>A0A0D6P855</accession>
<keyword evidence="3 4" id="KW-0732">Signal</keyword>
<comment type="subcellular location">
    <subcellularLocation>
        <location evidence="1">Cell envelope</location>
    </subcellularLocation>
</comment>
<dbReference type="SUPFAM" id="SSF53822">
    <property type="entry name" value="Periplasmic binding protein-like I"/>
    <property type="match status" value="1"/>
</dbReference>
<comment type="caution">
    <text evidence="6">The sequence shown here is derived from an EMBL/GenBank/DDBJ whole genome shotgun (WGS) entry which is preliminary data.</text>
</comment>
<dbReference type="PANTHER" id="PTHR46847:SF1">
    <property type="entry name" value="D-ALLOSE-BINDING PERIPLASMIC PROTEIN-RELATED"/>
    <property type="match status" value="1"/>
</dbReference>
<evidence type="ECO:0000256" key="2">
    <source>
        <dbReference type="ARBA" id="ARBA00007639"/>
    </source>
</evidence>
<protein>
    <submittedName>
        <fullName evidence="6">ABC sugar permease</fullName>
    </submittedName>
</protein>
<sequence>MPFLMSTPVLRRHLGVLAAGLLLLGLRAPAAQAEKVEISPAAAAVVAFDKAGVKPSKHYRIGYLTECVDNAYCLARLAGLKAAAAKYGFTFKIFDGQFNPATQAKVVQDAVTEGFDGYLFGPAAAQPGCGLYKRLIKPTGKPVVSIDIAMCGDPDYTPGLAATFTMQGPAHFYDYMDHAFAMCKGTCKVAAVGGFVGSDLFGYWEGAIKKAEAKYPNVKVVVDEPGNFDPRIALKKIQDALLAHPDINMIVSPWDDETRGVEQAVIAAGKVPGKDVMIFSGGATKLGVAKVAAGKWTFTYAWLPYQEAYYGAVALIMALEGKPINAYVDEALMPEVVDTTGTPIITKDNAAKYHPNY</sequence>
<feature type="domain" description="Periplasmic binding protein" evidence="5">
    <location>
        <begin position="61"/>
        <end position="322"/>
    </location>
</feature>
<dbReference type="Pfam" id="PF13407">
    <property type="entry name" value="Peripla_BP_4"/>
    <property type="match status" value="1"/>
</dbReference>
<evidence type="ECO:0000313" key="7">
    <source>
        <dbReference type="Proteomes" id="UP000032680"/>
    </source>
</evidence>
<dbReference type="RefSeq" id="WP_048861006.1">
    <property type="nucleotide sequence ID" value="NZ_BANB01000222.1"/>
</dbReference>
<dbReference type="GO" id="GO:0030246">
    <property type="term" value="F:carbohydrate binding"/>
    <property type="evidence" value="ECO:0007669"/>
    <property type="project" value="UniProtKB-ARBA"/>
</dbReference>
<dbReference type="GO" id="GO:0030313">
    <property type="term" value="C:cell envelope"/>
    <property type="evidence" value="ECO:0007669"/>
    <property type="project" value="UniProtKB-SubCell"/>
</dbReference>
<dbReference type="Gene3D" id="3.40.50.2300">
    <property type="match status" value="2"/>
</dbReference>
<dbReference type="PANTHER" id="PTHR46847">
    <property type="entry name" value="D-ALLOSE-BINDING PERIPLASMIC PROTEIN-RELATED"/>
    <property type="match status" value="1"/>
</dbReference>
<name>A0A0D6P855_9PROT</name>
<organism evidence="6 7">
    <name type="scientific">Acidisphaera rubrifaciens HS-AP3</name>
    <dbReference type="NCBI Taxonomy" id="1231350"/>
    <lineage>
        <taxon>Bacteria</taxon>
        <taxon>Pseudomonadati</taxon>
        <taxon>Pseudomonadota</taxon>
        <taxon>Alphaproteobacteria</taxon>
        <taxon>Acetobacterales</taxon>
        <taxon>Acetobacteraceae</taxon>
        <taxon>Acidisphaera</taxon>
    </lineage>
</organism>
<proteinExistence type="inferred from homology"/>
<evidence type="ECO:0000259" key="5">
    <source>
        <dbReference type="Pfam" id="PF13407"/>
    </source>
</evidence>
<dbReference type="AlphaFoldDB" id="A0A0D6P855"/>
<keyword evidence="7" id="KW-1185">Reference proteome</keyword>
<evidence type="ECO:0000256" key="3">
    <source>
        <dbReference type="ARBA" id="ARBA00022729"/>
    </source>
</evidence>
<feature type="chain" id="PRO_5002309607" evidence="4">
    <location>
        <begin position="34"/>
        <end position="357"/>
    </location>
</feature>
<gene>
    <name evidence="6" type="ORF">Asru_0222_02</name>
</gene>
<evidence type="ECO:0000256" key="4">
    <source>
        <dbReference type="SAM" id="SignalP"/>
    </source>
</evidence>
<reference evidence="6 7" key="1">
    <citation type="submission" date="2012-11" db="EMBL/GenBank/DDBJ databases">
        <title>Whole genome sequence of Acidisphaera rubrifaciens HS-AP3.</title>
        <authorList>
            <person name="Azuma Y."/>
            <person name="Higashiura N."/>
            <person name="Hirakawa H."/>
            <person name="Matsushita K."/>
        </authorList>
    </citation>
    <scope>NUCLEOTIDE SEQUENCE [LARGE SCALE GENOMIC DNA]</scope>
    <source>
        <strain evidence="6 7">HS-AP3</strain>
    </source>
</reference>